<name>A0A815UTP1_9BILA</name>
<dbReference type="AlphaFoldDB" id="A0A815UTP1"/>
<evidence type="ECO:0000313" key="2">
    <source>
        <dbReference type="Proteomes" id="UP000663860"/>
    </source>
</evidence>
<sequence>IKTLKLKFTDNSDELAHYGFFGT</sequence>
<comment type="caution">
    <text evidence="1">The sequence shown here is derived from an EMBL/GenBank/DDBJ whole genome shotgun (WGS) entry which is preliminary data.</text>
</comment>
<dbReference type="EMBL" id="CAJNOE010006379">
    <property type="protein sequence ID" value="CAF1523489.1"/>
    <property type="molecule type" value="Genomic_DNA"/>
</dbReference>
<gene>
    <name evidence="1" type="ORF">IZO911_LOCUS45913</name>
</gene>
<proteinExistence type="predicted"/>
<accession>A0A815UTP1</accession>
<protein>
    <submittedName>
        <fullName evidence="1">Uncharacterized protein</fullName>
    </submittedName>
</protein>
<feature type="non-terminal residue" evidence="1">
    <location>
        <position position="1"/>
    </location>
</feature>
<organism evidence="1 2">
    <name type="scientific">Adineta steineri</name>
    <dbReference type="NCBI Taxonomy" id="433720"/>
    <lineage>
        <taxon>Eukaryota</taxon>
        <taxon>Metazoa</taxon>
        <taxon>Spiralia</taxon>
        <taxon>Gnathifera</taxon>
        <taxon>Rotifera</taxon>
        <taxon>Eurotatoria</taxon>
        <taxon>Bdelloidea</taxon>
        <taxon>Adinetida</taxon>
        <taxon>Adinetidae</taxon>
        <taxon>Adineta</taxon>
    </lineage>
</organism>
<reference evidence="1" key="1">
    <citation type="submission" date="2021-02" db="EMBL/GenBank/DDBJ databases">
        <authorList>
            <person name="Nowell W R."/>
        </authorList>
    </citation>
    <scope>NUCLEOTIDE SEQUENCE</scope>
</reference>
<dbReference type="Proteomes" id="UP000663860">
    <property type="component" value="Unassembled WGS sequence"/>
</dbReference>
<evidence type="ECO:0000313" key="1">
    <source>
        <dbReference type="EMBL" id="CAF1523489.1"/>
    </source>
</evidence>